<keyword evidence="6" id="KW-0472">Membrane</keyword>
<keyword evidence="5 8" id="KW-0067">ATP-binding</keyword>
<dbReference type="Proteomes" id="UP000051448">
    <property type="component" value="Unassembled WGS sequence"/>
</dbReference>
<dbReference type="GO" id="GO:0005524">
    <property type="term" value="F:ATP binding"/>
    <property type="evidence" value="ECO:0007669"/>
    <property type="project" value="UniProtKB-KW"/>
</dbReference>
<dbReference type="STRING" id="1423759.FC92_GL000709"/>
<dbReference type="OrthoDB" id="9776369at2"/>
<evidence type="ECO:0000256" key="1">
    <source>
        <dbReference type="ARBA" id="ARBA00004202"/>
    </source>
</evidence>
<name>A0A0R1MEB8_9LACO</name>
<dbReference type="PANTHER" id="PTHR42788">
    <property type="entry name" value="TAURINE IMPORT ATP-BINDING PROTEIN-RELATED"/>
    <property type="match status" value="1"/>
</dbReference>
<dbReference type="InterPro" id="IPR050166">
    <property type="entry name" value="ABC_transporter_ATP-bind"/>
</dbReference>
<accession>A0A0R1MEB8</accession>
<proteinExistence type="predicted"/>
<dbReference type="InterPro" id="IPR003593">
    <property type="entry name" value="AAA+_ATPase"/>
</dbReference>
<dbReference type="PROSITE" id="PS00211">
    <property type="entry name" value="ABC_TRANSPORTER_1"/>
    <property type="match status" value="1"/>
</dbReference>
<dbReference type="SUPFAM" id="SSF52540">
    <property type="entry name" value="P-loop containing nucleoside triphosphate hydrolases"/>
    <property type="match status" value="1"/>
</dbReference>
<keyword evidence="9" id="KW-1185">Reference proteome</keyword>
<evidence type="ECO:0000256" key="4">
    <source>
        <dbReference type="ARBA" id="ARBA00022741"/>
    </source>
</evidence>
<keyword evidence="2" id="KW-0813">Transport</keyword>
<dbReference type="AlphaFoldDB" id="A0A0R1MEB8"/>
<keyword evidence="3" id="KW-1003">Cell membrane</keyword>
<dbReference type="RefSeq" id="WP_057869716.1">
    <property type="nucleotide sequence ID" value="NZ_AZDX01000020.1"/>
</dbReference>
<evidence type="ECO:0000313" key="9">
    <source>
        <dbReference type="Proteomes" id="UP000051448"/>
    </source>
</evidence>
<dbReference type="EMBL" id="AZDX01000020">
    <property type="protein sequence ID" value="KRL06487.1"/>
    <property type="molecule type" value="Genomic_DNA"/>
</dbReference>
<evidence type="ECO:0000256" key="3">
    <source>
        <dbReference type="ARBA" id="ARBA00022475"/>
    </source>
</evidence>
<dbReference type="Pfam" id="PF00005">
    <property type="entry name" value="ABC_tran"/>
    <property type="match status" value="1"/>
</dbReference>
<protein>
    <submittedName>
        <fullName evidence="8">ABC transporter ATP-binding protein</fullName>
    </submittedName>
</protein>
<dbReference type="GeneID" id="98310104"/>
<dbReference type="InterPro" id="IPR003439">
    <property type="entry name" value="ABC_transporter-like_ATP-bd"/>
</dbReference>
<evidence type="ECO:0000256" key="2">
    <source>
        <dbReference type="ARBA" id="ARBA00022448"/>
    </source>
</evidence>
<reference evidence="8 9" key="1">
    <citation type="journal article" date="2015" name="Genome Announc.">
        <title>Expanding the biotechnology potential of lactobacilli through comparative genomics of 213 strains and associated genera.</title>
        <authorList>
            <person name="Sun Z."/>
            <person name="Harris H.M."/>
            <person name="McCann A."/>
            <person name="Guo C."/>
            <person name="Argimon S."/>
            <person name="Zhang W."/>
            <person name="Yang X."/>
            <person name="Jeffery I.B."/>
            <person name="Cooney J.C."/>
            <person name="Kagawa T.F."/>
            <person name="Liu W."/>
            <person name="Song Y."/>
            <person name="Salvetti E."/>
            <person name="Wrobel A."/>
            <person name="Rasinkangas P."/>
            <person name="Parkhill J."/>
            <person name="Rea M.C."/>
            <person name="O'Sullivan O."/>
            <person name="Ritari J."/>
            <person name="Douillard F.P."/>
            <person name="Paul Ross R."/>
            <person name="Yang R."/>
            <person name="Briner A.E."/>
            <person name="Felis G.E."/>
            <person name="de Vos W.M."/>
            <person name="Barrangou R."/>
            <person name="Klaenhammer T.R."/>
            <person name="Caufield P.W."/>
            <person name="Cui Y."/>
            <person name="Zhang H."/>
            <person name="O'Toole P.W."/>
        </authorList>
    </citation>
    <scope>NUCLEOTIDE SEQUENCE [LARGE SCALE GENOMIC DNA]</scope>
    <source>
        <strain evidence="8 9">DSM 19519</strain>
    </source>
</reference>
<dbReference type="GO" id="GO:0005886">
    <property type="term" value="C:plasma membrane"/>
    <property type="evidence" value="ECO:0007669"/>
    <property type="project" value="UniProtKB-SubCell"/>
</dbReference>
<dbReference type="InterPro" id="IPR027417">
    <property type="entry name" value="P-loop_NTPase"/>
</dbReference>
<comment type="caution">
    <text evidence="8">The sequence shown here is derived from an EMBL/GenBank/DDBJ whole genome shotgun (WGS) entry which is preliminary data.</text>
</comment>
<dbReference type="PANTHER" id="PTHR42788:SF7">
    <property type="entry name" value="NITRATE ABC TRANSPORTER ATP-BINDING PROTEIN"/>
    <property type="match status" value="1"/>
</dbReference>
<feature type="domain" description="ABC transporter" evidence="7">
    <location>
        <begin position="7"/>
        <end position="254"/>
    </location>
</feature>
<dbReference type="GO" id="GO:0016887">
    <property type="term" value="F:ATP hydrolysis activity"/>
    <property type="evidence" value="ECO:0007669"/>
    <property type="project" value="InterPro"/>
</dbReference>
<dbReference type="Gene3D" id="3.40.50.300">
    <property type="entry name" value="P-loop containing nucleotide triphosphate hydrolases"/>
    <property type="match status" value="1"/>
</dbReference>
<sequence>MQNKPILSLKNIVTTVNAGTPSENVILNNLSLDIYPGDFITVLGSNGAGKSTLFNTIAGSLAITSGHIVLNGTDITKETVEKRAQHLGRVFQDPKMGTAPRMTVAENLNLALRRGSSRNLMFRHLNKHKPQFKKLTSIMSNGLSTKLDVATENLSGGQRQALSFLMAVVKKPELLLLDEHTAALDPKTSFQLMTQTNNTISKQQLTCLMITHHLDDALKYGNRLIVLDKGKVVFDVSGPEKEQLTKERLLSFFNDLIEA</sequence>
<keyword evidence="4" id="KW-0547">Nucleotide-binding</keyword>
<evidence type="ECO:0000256" key="6">
    <source>
        <dbReference type="ARBA" id="ARBA00023136"/>
    </source>
</evidence>
<dbReference type="PROSITE" id="PS50893">
    <property type="entry name" value="ABC_TRANSPORTER_2"/>
    <property type="match status" value="1"/>
</dbReference>
<evidence type="ECO:0000259" key="7">
    <source>
        <dbReference type="PROSITE" id="PS50893"/>
    </source>
</evidence>
<dbReference type="SMART" id="SM00382">
    <property type="entry name" value="AAA"/>
    <property type="match status" value="1"/>
</dbReference>
<comment type="subcellular location">
    <subcellularLocation>
        <location evidence="1">Cell membrane</location>
        <topology evidence="1">Peripheral membrane protein</topology>
    </subcellularLocation>
</comment>
<dbReference type="InterPro" id="IPR017871">
    <property type="entry name" value="ABC_transporter-like_CS"/>
</dbReference>
<evidence type="ECO:0000256" key="5">
    <source>
        <dbReference type="ARBA" id="ARBA00022840"/>
    </source>
</evidence>
<evidence type="ECO:0000313" key="8">
    <source>
        <dbReference type="EMBL" id="KRL06487.1"/>
    </source>
</evidence>
<gene>
    <name evidence="8" type="ORF">FC92_GL000709</name>
</gene>
<organism evidence="8 9">
    <name type="scientific">Liquorilactobacillus hordei DSM 19519</name>
    <dbReference type="NCBI Taxonomy" id="1423759"/>
    <lineage>
        <taxon>Bacteria</taxon>
        <taxon>Bacillati</taxon>
        <taxon>Bacillota</taxon>
        <taxon>Bacilli</taxon>
        <taxon>Lactobacillales</taxon>
        <taxon>Lactobacillaceae</taxon>
        <taxon>Liquorilactobacillus</taxon>
    </lineage>
</organism>
<dbReference type="PATRIC" id="fig|1423759.3.peg.749"/>